<dbReference type="Pfam" id="PF03765">
    <property type="entry name" value="CRAL_TRIO_N"/>
    <property type="match status" value="1"/>
</dbReference>
<organism evidence="3 4">
    <name type="scientific">Aspergillus parasiticus (strain ATCC 56775 / NRRL 5862 / SRRC 143 / SU-1)</name>
    <dbReference type="NCBI Taxonomy" id="1403190"/>
    <lineage>
        <taxon>Eukaryota</taxon>
        <taxon>Fungi</taxon>
        <taxon>Dikarya</taxon>
        <taxon>Ascomycota</taxon>
        <taxon>Pezizomycotina</taxon>
        <taxon>Eurotiomycetes</taxon>
        <taxon>Eurotiomycetidae</taxon>
        <taxon>Eurotiales</taxon>
        <taxon>Aspergillaceae</taxon>
        <taxon>Aspergillus</taxon>
        <taxon>Aspergillus subgen. Circumdati</taxon>
    </lineage>
</organism>
<dbReference type="Gene3D" id="3.40.525.10">
    <property type="entry name" value="CRAL-TRIO lipid binding domain"/>
    <property type="match status" value="1"/>
</dbReference>
<dbReference type="InterPro" id="IPR051026">
    <property type="entry name" value="PI/PC_transfer"/>
</dbReference>
<dbReference type="InterPro" id="IPR036273">
    <property type="entry name" value="CRAL/TRIO_N_dom_sf"/>
</dbReference>
<dbReference type="PROSITE" id="PS50191">
    <property type="entry name" value="CRAL_TRIO"/>
    <property type="match status" value="1"/>
</dbReference>
<feature type="compositionally biased region" description="Polar residues" evidence="1">
    <location>
        <begin position="11"/>
        <end position="20"/>
    </location>
</feature>
<dbReference type="AlphaFoldDB" id="A0A0F0IEY4"/>
<comment type="caution">
    <text evidence="3">The sequence shown here is derived from an EMBL/GenBank/DDBJ whole genome shotgun (WGS) entry which is preliminary data.</text>
</comment>
<evidence type="ECO:0000313" key="3">
    <source>
        <dbReference type="EMBL" id="KJK65741.1"/>
    </source>
</evidence>
<dbReference type="PANTHER" id="PTHR45657:SF3">
    <property type="entry name" value="TRANSPORTER, PUTATIVE (AFU_ORTHOLOGUE AFUA_5G09260)-RELATED"/>
    <property type="match status" value="1"/>
</dbReference>
<name>A0A0F0IEY4_ASPPU</name>
<protein>
    <submittedName>
        <fullName evidence="3">CRAL/TRIO domain protein</fullName>
    </submittedName>
</protein>
<dbReference type="PANTHER" id="PTHR45657">
    <property type="entry name" value="CRAL-TRIO DOMAIN-CONTAINING PROTEIN YKL091C-RELATED"/>
    <property type="match status" value="1"/>
</dbReference>
<sequence>MPFNDIDERSSTYVNNSSPNRGEKAELIDHANVLAPEEDIVLRRFRHYCQENGYYKWPEDGQSTIDDTTLLRFLRAHNFDLGKAIDRFRVVHDWRANHAIDDAYLHMDVQCYEDYRKMFAQWTGRCDRQGLPLYVFPVKQFTPGRMEAYISTYNHTTVTTVSQAQDLPCHILAFHALYENMLKFVMPLCSKLHDSHARAPVSASTHIIDITGVGFGHFWKIRKYLQGAISIATTHYPETLGHIFIVGAPPSFVTVWGVIKKWFDPGSISKILILPHSETEMTLSTYIDPQNLPKQYGGLLSWEWGKPPNLEPAMQDIASGIYVRDQTGDQSFLKGPVTFSDGSVHAWVRYAEMMEEHQSHMVDGLQELYRRCVDGEGWPGPLLAVRPEAEGQPLTHDLLVRLGVLDQDRNKQDIRAEQADPGNQMAAPNPNEHGNEGSSGILPDSENGRTTFPFDHRTFGSLHATTFGQPGQQQHVAQTASSMTATLTPDPSSLTEGMAIDLQSPQNMPRYTTTLGHQMPVPVLEGMIYIPDDDDDVHPLPNP</sequence>
<evidence type="ECO:0000256" key="1">
    <source>
        <dbReference type="SAM" id="MobiDB-lite"/>
    </source>
</evidence>
<dbReference type="STRING" id="1403190.A0A0F0IEY4"/>
<accession>A0A0F0IEY4</accession>
<dbReference type="SMART" id="SM00516">
    <property type="entry name" value="SEC14"/>
    <property type="match status" value="1"/>
</dbReference>
<feature type="compositionally biased region" description="Basic and acidic residues" evidence="1">
    <location>
        <begin position="1"/>
        <end position="10"/>
    </location>
</feature>
<gene>
    <name evidence="3" type="ORF">P875_00022156</name>
</gene>
<dbReference type="EMBL" id="JZEE01000338">
    <property type="protein sequence ID" value="KJK65741.1"/>
    <property type="molecule type" value="Genomic_DNA"/>
</dbReference>
<feature type="domain" description="CRAL-TRIO" evidence="2">
    <location>
        <begin position="122"/>
        <end position="304"/>
    </location>
</feature>
<dbReference type="InterPro" id="IPR011074">
    <property type="entry name" value="CRAL/TRIO_N_dom"/>
</dbReference>
<dbReference type="Proteomes" id="UP000033540">
    <property type="component" value="Unassembled WGS sequence"/>
</dbReference>
<feature type="region of interest" description="Disordered" evidence="1">
    <location>
        <begin position="1"/>
        <end position="21"/>
    </location>
</feature>
<dbReference type="Pfam" id="PF00650">
    <property type="entry name" value="CRAL_TRIO"/>
    <property type="match status" value="1"/>
</dbReference>
<dbReference type="OrthoDB" id="30289at2759"/>
<dbReference type="SMART" id="SM01100">
    <property type="entry name" value="CRAL_TRIO_N"/>
    <property type="match status" value="1"/>
</dbReference>
<dbReference type="Gene3D" id="1.10.8.20">
    <property type="entry name" value="N-terminal domain of phosphatidylinositol transfer protein sec14p"/>
    <property type="match status" value="1"/>
</dbReference>
<dbReference type="InterPro" id="IPR036865">
    <property type="entry name" value="CRAL-TRIO_dom_sf"/>
</dbReference>
<dbReference type="SUPFAM" id="SSF52087">
    <property type="entry name" value="CRAL/TRIO domain"/>
    <property type="match status" value="1"/>
</dbReference>
<evidence type="ECO:0000313" key="4">
    <source>
        <dbReference type="Proteomes" id="UP000033540"/>
    </source>
</evidence>
<reference evidence="3 4" key="1">
    <citation type="submission" date="2015-02" db="EMBL/GenBank/DDBJ databases">
        <title>Draft genome sequence of Aspergillus parasiticus SU-1.</title>
        <authorList>
            <person name="Yu J."/>
            <person name="Fedorova N."/>
            <person name="Yin Y."/>
            <person name="Losada L."/>
            <person name="Zafar N."/>
            <person name="Taujale R."/>
            <person name="Ehrlich K.C."/>
            <person name="Bhatnagar D."/>
            <person name="Cleveland T.E."/>
            <person name="Bennett J.W."/>
            <person name="Nierman W.C."/>
        </authorList>
    </citation>
    <scope>NUCLEOTIDE SEQUENCE [LARGE SCALE GENOMIC DNA]</scope>
    <source>
        <strain evidence="4">ATCC 56775 / NRRL 5862 / SRRC 143 / SU-1</strain>
    </source>
</reference>
<dbReference type="CDD" id="cd00170">
    <property type="entry name" value="SEC14"/>
    <property type="match status" value="1"/>
</dbReference>
<evidence type="ECO:0000259" key="2">
    <source>
        <dbReference type="PROSITE" id="PS50191"/>
    </source>
</evidence>
<feature type="region of interest" description="Disordered" evidence="1">
    <location>
        <begin position="418"/>
        <end position="457"/>
    </location>
</feature>
<dbReference type="InterPro" id="IPR001251">
    <property type="entry name" value="CRAL-TRIO_dom"/>
</dbReference>
<dbReference type="SUPFAM" id="SSF46938">
    <property type="entry name" value="CRAL/TRIO N-terminal domain"/>
    <property type="match status" value="1"/>
</dbReference>
<proteinExistence type="predicted"/>